<accession>A0ABN2CXG4</accession>
<comment type="caution">
    <text evidence="2">The sequence shown here is derived from an EMBL/GenBank/DDBJ whole genome shotgun (WGS) entry which is preliminary data.</text>
</comment>
<evidence type="ECO:0000256" key="1">
    <source>
        <dbReference type="SAM" id="MobiDB-lite"/>
    </source>
</evidence>
<feature type="compositionally biased region" description="Polar residues" evidence="1">
    <location>
        <begin position="35"/>
        <end position="48"/>
    </location>
</feature>
<evidence type="ECO:0000313" key="2">
    <source>
        <dbReference type="EMBL" id="GAA1564074.1"/>
    </source>
</evidence>
<proteinExistence type="predicted"/>
<reference evidence="2 3" key="1">
    <citation type="journal article" date="2019" name="Int. J. Syst. Evol. Microbiol.">
        <title>The Global Catalogue of Microorganisms (GCM) 10K type strain sequencing project: providing services to taxonomists for standard genome sequencing and annotation.</title>
        <authorList>
            <consortium name="The Broad Institute Genomics Platform"/>
            <consortium name="The Broad Institute Genome Sequencing Center for Infectious Disease"/>
            <person name="Wu L."/>
            <person name="Ma J."/>
        </authorList>
    </citation>
    <scope>NUCLEOTIDE SEQUENCE [LARGE SCALE GENOMIC DNA]</scope>
    <source>
        <strain evidence="2 3">JCM 15933</strain>
    </source>
</reference>
<feature type="compositionally biased region" description="Gly residues" evidence="1">
    <location>
        <begin position="1"/>
        <end position="10"/>
    </location>
</feature>
<dbReference type="EMBL" id="BAAAQD010000034">
    <property type="protein sequence ID" value="GAA1564074.1"/>
    <property type="molecule type" value="Genomic_DNA"/>
</dbReference>
<protein>
    <submittedName>
        <fullName evidence="2">Uncharacterized protein</fullName>
    </submittedName>
</protein>
<dbReference type="Proteomes" id="UP001501470">
    <property type="component" value="Unassembled WGS sequence"/>
</dbReference>
<organism evidence="2 3">
    <name type="scientific">Dactylosporangium maewongense</name>
    <dbReference type="NCBI Taxonomy" id="634393"/>
    <lineage>
        <taxon>Bacteria</taxon>
        <taxon>Bacillati</taxon>
        <taxon>Actinomycetota</taxon>
        <taxon>Actinomycetes</taxon>
        <taxon>Micromonosporales</taxon>
        <taxon>Micromonosporaceae</taxon>
        <taxon>Dactylosporangium</taxon>
    </lineage>
</organism>
<feature type="region of interest" description="Disordered" evidence="1">
    <location>
        <begin position="1"/>
        <end position="70"/>
    </location>
</feature>
<sequence>MDGGVRGGAGAVRADDADAGQAEQDGGEADHGTAPEQSGWSSHATLPLSNGPAAPSPEAPILPSAPGART</sequence>
<evidence type="ECO:0000313" key="3">
    <source>
        <dbReference type="Proteomes" id="UP001501470"/>
    </source>
</evidence>
<keyword evidence="3" id="KW-1185">Reference proteome</keyword>
<name>A0ABN2CXG4_9ACTN</name>
<gene>
    <name evidence="2" type="ORF">GCM10009827_102090</name>
</gene>